<reference evidence="1 2" key="1">
    <citation type="submission" date="2018-03" db="EMBL/GenBank/DDBJ databases">
        <title>Genome sequence of Clostridium vincentii DSM 10228.</title>
        <authorList>
            <person name="Poehlein A."/>
            <person name="Daniel R."/>
        </authorList>
    </citation>
    <scope>NUCLEOTIDE SEQUENCE [LARGE SCALE GENOMIC DNA]</scope>
    <source>
        <strain evidence="1 2">DSM 10228</strain>
    </source>
</reference>
<proteinExistence type="predicted"/>
<dbReference type="GO" id="GO:0005829">
    <property type="term" value="C:cytosol"/>
    <property type="evidence" value="ECO:0007669"/>
    <property type="project" value="TreeGrafter"/>
</dbReference>
<dbReference type="PANTHER" id="PTHR21197">
    <property type="entry name" value="UDP-GALACTOPYRANOSE MUTASE"/>
    <property type="match status" value="1"/>
</dbReference>
<sequence>MDNGVVILGSGIAGISTGYHLGKNKSIIYEKCKTYGGLCNSFLVNGFLFDTAIHMSFTNIDKCKKLFDQTKHFVQNPEPYNYYYGHWLKHPVQNNLYNLPNDDKIRAIIDFVNKPKQKNSFDNYEEWLISNYGSYIAEKFPIIYTKKYWTIEAKKLGTNWIDKRMYKPTLKEVLHGSFEEITNNVYYAKEMRYPKKGGFKEFLKPMIPNLKIEFNKEAVFIDTKKKSVEFSDSSQSYYNSLVSSIPLPEIIKIMKDVPLNVRNAAKELLSTSVALISVGFNKIIDAKSTWIYIYDEDILAARAYFPHLKSINNVPKGCSSIQFEVYYSKYNPLDISDDLLKENIVNYIVKMKLANINDIIFIHTKREQYANVVFENDIYRNREIVSNYLKEVGIISTGRFGEWDYFWSDQSFMSGMRAANEIINFNI</sequence>
<dbReference type="Pfam" id="PF13450">
    <property type="entry name" value="NAD_binding_8"/>
    <property type="match status" value="1"/>
</dbReference>
<gene>
    <name evidence="1" type="ORF">CLVI_14940</name>
</gene>
<dbReference type="AlphaFoldDB" id="A0A2T0BGA1"/>
<dbReference type="GO" id="GO:0050660">
    <property type="term" value="F:flavin adenine dinucleotide binding"/>
    <property type="evidence" value="ECO:0007669"/>
    <property type="project" value="TreeGrafter"/>
</dbReference>
<organism evidence="1 2">
    <name type="scientific">Clostridium vincentii</name>
    <dbReference type="NCBI Taxonomy" id="52704"/>
    <lineage>
        <taxon>Bacteria</taxon>
        <taxon>Bacillati</taxon>
        <taxon>Bacillota</taxon>
        <taxon>Clostridia</taxon>
        <taxon>Eubacteriales</taxon>
        <taxon>Clostridiaceae</taxon>
        <taxon>Clostridium</taxon>
    </lineage>
</organism>
<dbReference type="Proteomes" id="UP000239471">
    <property type="component" value="Unassembled WGS sequence"/>
</dbReference>
<dbReference type="SUPFAM" id="SSF51971">
    <property type="entry name" value="Nucleotide-binding domain"/>
    <property type="match status" value="1"/>
</dbReference>
<dbReference type="InterPro" id="IPR036188">
    <property type="entry name" value="FAD/NAD-bd_sf"/>
</dbReference>
<dbReference type="RefSeq" id="WP_106059485.1">
    <property type="nucleotide sequence ID" value="NZ_PVXQ01000012.1"/>
</dbReference>
<protein>
    <recommendedName>
        <fullName evidence="3">Amine oxidase domain-containing protein</fullName>
    </recommendedName>
</protein>
<evidence type="ECO:0008006" key="3">
    <source>
        <dbReference type="Google" id="ProtNLM"/>
    </source>
</evidence>
<comment type="caution">
    <text evidence="1">The sequence shown here is derived from an EMBL/GenBank/DDBJ whole genome shotgun (WGS) entry which is preliminary data.</text>
</comment>
<dbReference type="OrthoDB" id="9769600at2"/>
<accession>A0A2T0BGA1</accession>
<name>A0A2T0BGA1_9CLOT</name>
<evidence type="ECO:0000313" key="2">
    <source>
        <dbReference type="Proteomes" id="UP000239471"/>
    </source>
</evidence>
<dbReference type="EMBL" id="PVXQ01000012">
    <property type="protein sequence ID" value="PRR82857.1"/>
    <property type="molecule type" value="Genomic_DNA"/>
</dbReference>
<dbReference type="Gene3D" id="3.50.50.60">
    <property type="entry name" value="FAD/NAD(P)-binding domain"/>
    <property type="match status" value="1"/>
</dbReference>
<dbReference type="PANTHER" id="PTHR21197:SF0">
    <property type="entry name" value="UDP-GALACTOPYRANOSE MUTASE"/>
    <property type="match status" value="1"/>
</dbReference>
<evidence type="ECO:0000313" key="1">
    <source>
        <dbReference type="EMBL" id="PRR82857.1"/>
    </source>
</evidence>
<keyword evidence="2" id="KW-1185">Reference proteome</keyword>
<dbReference type="GO" id="GO:0008767">
    <property type="term" value="F:UDP-galactopyranose mutase activity"/>
    <property type="evidence" value="ECO:0007669"/>
    <property type="project" value="TreeGrafter"/>
</dbReference>